<proteinExistence type="predicted"/>
<name>A0AAJ1QUP6_9FLAO</name>
<feature type="signal peptide" evidence="1">
    <location>
        <begin position="1"/>
        <end position="18"/>
    </location>
</feature>
<accession>A0AAJ1QUP6</accession>
<evidence type="ECO:0008006" key="6">
    <source>
        <dbReference type="Google" id="ProtNLM"/>
    </source>
</evidence>
<evidence type="ECO:0000313" key="3">
    <source>
        <dbReference type="EMBL" id="MDN3618213.1"/>
    </source>
</evidence>
<dbReference type="AlphaFoldDB" id="A0AAJ1QUP6"/>
<dbReference type="Proteomes" id="UP000232721">
    <property type="component" value="Chromosome"/>
</dbReference>
<sequence length="279" mass="31203">MKQITNFLFLFLSISAFSQGPWTQEKGKFYTQISFSTIPSYNELFGDPDYTINGELTDNTVQLYGEYGLTNNTTLIVNMPYKIIKHKELVNPCVFGPCPEYTNNKTALGNIEIGVKHNFYKKDWLLSGQFSIESNTGSYDENSGLRTGYDAFTFTPLFLAGKSFNKSYLQTFIGTKIRTNNYSSNFKVGGEYGGKVYKNIWLIGFLDIEKSFKNGDVEIPNSNKATGLYVNDQEYGVVGLKAIGEFSDNFGITASLPAAFYGNNVAKQVALTVGIYKKF</sequence>
<gene>
    <name evidence="2" type="ORF">BTO15_05505</name>
    <name evidence="3" type="ORF">QWY81_01950</name>
</gene>
<protein>
    <recommendedName>
        <fullName evidence="6">Transporter</fullName>
    </recommendedName>
</protein>
<reference evidence="3 5" key="1">
    <citation type="journal article" date="2014" name="Int. J. Syst. Evol. Microbiol.">
        <title>Complete genome sequence of Corynebacterium casei LMG S-19264T (=DSM 44701T), isolated from a smear-ripened cheese.</title>
        <authorList>
            <consortium name="US DOE Joint Genome Institute (JGI-PGF)"/>
            <person name="Walter F."/>
            <person name="Albersmeier A."/>
            <person name="Kalinowski J."/>
            <person name="Ruckert C."/>
        </authorList>
    </citation>
    <scope>NUCLEOTIDE SEQUENCE [LARGE SCALE GENOMIC DNA]</scope>
    <source>
        <strain evidence="3 5">CECT 8670</strain>
    </source>
</reference>
<evidence type="ECO:0000313" key="2">
    <source>
        <dbReference type="EMBL" id="AUC21590.1"/>
    </source>
</evidence>
<reference evidence="3" key="3">
    <citation type="submission" date="2023-06" db="EMBL/GenBank/DDBJ databases">
        <authorList>
            <person name="Lucena T."/>
            <person name="Sun Q."/>
        </authorList>
    </citation>
    <scope>NUCLEOTIDE SEQUENCE</scope>
    <source>
        <strain evidence="3">CECT 8670</strain>
    </source>
</reference>
<reference evidence="2 4" key="2">
    <citation type="submission" date="2017-02" db="EMBL/GenBank/DDBJ databases">
        <title>Trade-off between light-utilization and light-protection in marine flavobacteria.</title>
        <authorList>
            <person name="Kumagai Y."/>
            <person name="Yoshizawa S."/>
            <person name="Kogure K."/>
            <person name="Iwasaki W."/>
        </authorList>
    </citation>
    <scope>NUCLEOTIDE SEQUENCE [LARGE SCALE GENOMIC DNA]</scope>
    <source>
        <strain evidence="2 4">KCTC 23670</strain>
    </source>
</reference>
<keyword evidence="1" id="KW-0732">Signal</keyword>
<organism evidence="3 5">
    <name type="scientific">Polaribacter sejongensis</name>
    <dbReference type="NCBI Taxonomy" id="985043"/>
    <lineage>
        <taxon>Bacteria</taxon>
        <taxon>Pseudomonadati</taxon>
        <taxon>Bacteroidota</taxon>
        <taxon>Flavobacteriia</taxon>
        <taxon>Flavobacteriales</taxon>
        <taxon>Flavobacteriaceae</taxon>
    </lineage>
</organism>
<evidence type="ECO:0000256" key="1">
    <source>
        <dbReference type="SAM" id="SignalP"/>
    </source>
</evidence>
<evidence type="ECO:0000313" key="5">
    <source>
        <dbReference type="Proteomes" id="UP001228636"/>
    </source>
</evidence>
<dbReference type="EMBL" id="JAUFQH010000003">
    <property type="protein sequence ID" value="MDN3618213.1"/>
    <property type="molecule type" value="Genomic_DNA"/>
</dbReference>
<evidence type="ECO:0000313" key="4">
    <source>
        <dbReference type="Proteomes" id="UP000232721"/>
    </source>
</evidence>
<feature type="chain" id="PRO_5042521365" description="Transporter" evidence="1">
    <location>
        <begin position="19"/>
        <end position="279"/>
    </location>
</feature>
<dbReference type="RefSeq" id="WP_208890697.1">
    <property type="nucleotide sequence ID" value="NZ_CP019336.1"/>
</dbReference>
<keyword evidence="4" id="KW-1185">Reference proteome</keyword>
<dbReference type="Proteomes" id="UP001228636">
    <property type="component" value="Unassembled WGS sequence"/>
</dbReference>
<dbReference type="EMBL" id="CP019336">
    <property type="protein sequence ID" value="AUC21590.1"/>
    <property type="molecule type" value="Genomic_DNA"/>
</dbReference>